<protein>
    <submittedName>
        <fullName evidence="1">Uncharacterized protein</fullName>
    </submittedName>
</protein>
<reference evidence="1" key="1">
    <citation type="submission" date="2019-08" db="EMBL/GenBank/DDBJ databases">
        <authorList>
            <person name="Kucharzyk K."/>
            <person name="Murdoch R.W."/>
            <person name="Higgins S."/>
            <person name="Loffler F."/>
        </authorList>
    </citation>
    <scope>NUCLEOTIDE SEQUENCE</scope>
</reference>
<organism evidence="1">
    <name type="scientific">bioreactor metagenome</name>
    <dbReference type="NCBI Taxonomy" id="1076179"/>
    <lineage>
        <taxon>unclassified sequences</taxon>
        <taxon>metagenomes</taxon>
        <taxon>ecological metagenomes</taxon>
    </lineage>
</organism>
<comment type="caution">
    <text evidence="1">The sequence shown here is derived from an EMBL/GenBank/DDBJ whole genome shotgun (WGS) entry which is preliminary data.</text>
</comment>
<evidence type="ECO:0000313" key="1">
    <source>
        <dbReference type="EMBL" id="MPN01615.1"/>
    </source>
</evidence>
<accession>A0A645EHY3</accession>
<sequence>MKKTIITGMGIAGLNAGIFAKKNGLESIESVSSFKSKPHDLCLWFSTYPKSHKTLEITMITTLLNTQITLP</sequence>
<dbReference type="EMBL" id="VSSQ01047605">
    <property type="protein sequence ID" value="MPN01615.1"/>
    <property type="molecule type" value="Genomic_DNA"/>
</dbReference>
<dbReference type="AlphaFoldDB" id="A0A645EHY3"/>
<name>A0A645EHY3_9ZZZZ</name>
<gene>
    <name evidence="1" type="ORF">SDC9_148825</name>
</gene>
<proteinExistence type="predicted"/>